<dbReference type="InterPro" id="IPR015813">
    <property type="entry name" value="Pyrv/PenolPyrv_kinase-like_dom"/>
</dbReference>
<dbReference type="Gene3D" id="3.20.20.60">
    <property type="entry name" value="Phosphoenolpyruvate-binding domains"/>
    <property type="match status" value="1"/>
</dbReference>
<dbReference type="InterPro" id="IPR040442">
    <property type="entry name" value="Pyrv_kinase-like_dom_sf"/>
</dbReference>
<evidence type="ECO:0000256" key="2">
    <source>
        <dbReference type="ARBA" id="ARBA00009282"/>
    </source>
</evidence>
<sequence length="322" mass="33387">MSAAAMRGGGGGGVVGVLSSSSSGGGSASGGSASGGSGDLLPPILKCAGALNAYTALQAHQAGFDMIYVSGGGVALGSMGHPDLGITTLDDVLTDVRRITRVVPPTTPLLVDIDTGFGTSQFAIKRAIKDMISAGAAAVHIEDQVLAKRCGHRPNKAVVSTEEMCARISAAVEARTDPDFVIMARTDALAVEGIDSALERAKAYVDAGADAIFPEALTELEQYKAFREKLGPTVPILANMTEFGKTPLYTGEQLKTAGATLALYPLSAFRAQSRAAAEVYAAIINDDGNARAEKELMHTREQTYAVIDYHAYEKAMDDAEGS</sequence>
<dbReference type="GO" id="GO:0046421">
    <property type="term" value="F:methylisocitrate lyase activity"/>
    <property type="evidence" value="ECO:0007669"/>
    <property type="project" value="InterPro"/>
</dbReference>
<dbReference type="EMBL" id="BNJQ01000002">
    <property type="protein sequence ID" value="GHP01876.1"/>
    <property type="molecule type" value="Genomic_DNA"/>
</dbReference>
<organism evidence="6 7">
    <name type="scientific">Pycnococcus provasolii</name>
    <dbReference type="NCBI Taxonomy" id="41880"/>
    <lineage>
        <taxon>Eukaryota</taxon>
        <taxon>Viridiplantae</taxon>
        <taxon>Chlorophyta</taxon>
        <taxon>Pseudoscourfieldiophyceae</taxon>
        <taxon>Pseudoscourfieldiales</taxon>
        <taxon>Pycnococcaceae</taxon>
        <taxon>Pycnococcus</taxon>
    </lineage>
</organism>
<dbReference type="CDD" id="cd00377">
    <property type="entry name" value="ICL_PEPM"/>
    <property type="match status" value="1"/>
</dbReference>
<dbReference type="InterPro" id="IPR012695">
    <property type="entry name" value="PrpB"/>
</dbReference>
<dbReference type="NCBIfam" id="TIGR02317">
    <property type="entry name" value="prpB"/>
    <property type="match status" value="1"/>
</dbReference>
<keyword evidence="3" id="KW-0479">Metal-binding</keyword>
<dbReference type="NCBIfam" id="NF008455">
    <property type="entry name" value="PRK11320.1"/>
    <property type="match status" value="1"/>
</dbReference>
<keyword evidence="7" id="KW-1185">Reference proteome</keyword>
<dbReference type="FunFam" id="3.20.20.60:FF:000009">
    <property type="entry name" value="2-methylisocitrate lyase"/>
    <property type="match status" value="1"/>
</dbReference>
<dbReference type="SUPFAM" id="SSF51621">
    <property type="entry name" value="Phosphoenolpyruvate/pyruvate domain"/>
    <property type="match status" value="1"/>
</dbReference>
<dbReference type="AlphaFoldDB" id="A0A830H421"/>
<evidence type="ECO:0000313" key="6">
    <source>
        <dbReference type="EMBL" id="GHP01876.1"/>
    </source>
</evidence>
<evidence type="ECO:0000256" key="3">
    <source>
        <dbReference type="ARBA" id="ARBA00022723"/>
    </source>
</evidence>
<evidence type="ECO:0000313" key="7">
    <source>
        <dbReference type="Proteomes" id="UP000660262"/>
    </source>
</evidence>
<dbReference type="GO" id="GO:0046872">
    <property type="term" value="F:metal ion binding"/>
    <property type="evidence" value="ECO:0007669"/>
    <property type="project" value="UniProtKB-KW"/>
</dbReference>
<gene>
    <name evidence="6" type="ORF">PPROV_000063300</name>
</gene>
<dbReference type="Pfam" id="PF13714">
    <property type="entry name" value="PEP_mutase"/>
    <property type="match status" value="1"/>
</dbReference>
<evidence type="ECO:0008006" key="8">
    <source>
        <dbReference type="Google" id="ProtNLM"/>
    </source>
</evidence>
<accession>A0A830H421</accession>
<dbReference type="PANTHER" id="PTHR42905:SF5">
    <property type="entry name" value="CARBOXYVINYL-CARBOXYPHOSPHONATE PHOSPHORYLMUTASE, CHLOROPLASTIC"/>
    <property type="match status" value="1"/>
</dbReference>
<evidence type="ECO:0000256" key="4">
    <source>
        <dbReference type="ARBA" id="ARBA00022842"/>
    </source>
</evidence>
<keyword evidence="5" id="KW-0456">Lyase</keyword>
<dbReference type="OrthoDB" id="429143at2759"/>
<evidence type="ECO:0000256" key="5">
    <source>
        <dbReference type="ARBA" id="ARBA00023239"/>
    </source>
</evidence>
<dbReference type="InterPro" id="IPR018523">
    <property type="entry name" value="Isocitrate_lyase_ph_CS"/>
</dbReference>
<evidence type="ECO:0000256" key="1">
    <source>
        <dbReference type="ARBA" id="ARBA00001946"/>
    </source>
</evidence>
<reference evidence="6" key="1">
    <citation type="submission" date="2020-10" db="EMBL/GenBank/DDBJ databases">
        <title>Unveiling of a novel bifunctional photoreceptor, Dualchrome1, isolated from a cosmopolitan green alga.</title>
        <authorList>
            <person name="Suzuki S."/>
            <person name="Kawachi M."/>
        </authorList>
    </citation>
    <scope>NUCLEOTIDE SEQUENCE</scope>
    <source>
        <strain evidence="6">NIES 2893</strain>
    </source>
</reference>
<comment type="similarity">
    <text evidence="2">Belongs to the isocitrate lyase/PEP mutase superfamily. Methylisocitrate lyase family.</text>
</comment>
<keyword evidence="4" id="KW-0460">Magnesium</keyword>
<protein>
    <recommendedName>
        <fullName evidence="8">Methylisocitrate lyase</fullName>
    </recommendedName>
</protein>
<name>A0A830H421_9CHLO</name>
<dbReference type="PROSITE" id="PS00161">
    <property type="entry name" value="ISOCITRATE_LYASE"/>
    <property type="match status" value="1"/>
</dbReference>
<dbReference type="Proteomes" id="UP000660262">
    <property type="component" value="Unassembled WGS sequence"/>
</dbReference>
<dbReference type="GO" id="GO:0019629">
    <property type="term" value="P:propionate catabolic process, 2-methylcitrate cycle"/>
    <property type="evidence" value="ECO:0007669"/>
    <property type="project" value="InterPro"/>
</dbReference>
<dbReference type="InterPro" id="IPR039556">
    <property type="entry name" value="ICL/PEPM"/>
</dbReference>
<proteinExistence type="inferred from homology"/>
<comment type="caution">
    <text evidence="6">The sequence shown here is derived from an EMBL/GenBank/DDBJ whole genome shotgun (WGS) entry which is preliminary data.</text>
</comment>
<comment type="cofactor">
    <cofactor evidence="1">
        <name>Mg(2+)</name>
        <dbReference type="ChEBI" id="CHEBI:18420"/>
    </cofactor>
</comment>
<dbReference type="PANTHER" id="PTHR42905">
    <property type="entry name" value="PHOSPHOENOLPYRUVATE CARBOXYLASE"/>
    <property type="match status" value="1"/>
</dbReference>